<evidence type="ECO:0000313" key="4">
    <source>
        <dbReference type="Proteomes" id="UP000185839"/>
    </source>
</evidence>
<dbReference type="InterPro" id="IPR013320">
    <property type="entry name" value="ConA-like_dom_sf"/>
</dbReference>
<dbReference type="STRING" id="713588.SAMN05421789_106142"/>
<sequence length="308" mass="35096">MKKKIQILFFAVFAVFQVEGQIEKISFENSEGYVIGNINTQNQWVESSSQNTNYNSSKITNSRSSEGSNSLQFKYSSTDHGGFIPTSYVYKQLSNSYSKSRFSIDFYLSSTSAKNMHIGLFTSNGSLVADFFFSDFSNFIGVYNPEHGQWYSIGNQPILRNQWVKLAFEIDKVNKKVKYFVNGQQIYITANLVATEFSRLDIDFTDTSSLNFFVDNIMHENLVAMSVDNDAKNQLQFYPNPTKDFISIKNDRTESFAYQIIDASGKIVKKGKAKTEERIDVRGLVKGNYVLQMEIESGEKLSLKLIKN</sequence>
<accession>A0A1N7LX50</accession>
<dbReference type="Proteomes" id="UP000185839">
    <property type="component" value="Unassembled WGS sequence"/>
</dbReference>
<feature type="domain" description="Secretion system C-terminal sorting" evidence="2">
    <location>
        <begin position="238"/>
        <end position="303"/>
    </location>
</feature>
<evidence type="ECO:0000259" key="2">
    <source>
        <dbReference type="Pfam" id="PF18962"/>
    </source>
</evidence>
<dbReference type="GO" id="GO:0005975">
    <property type="term" value="P:carbohydrate metabolic process"/>
    <property type="evidence" value="ECO:0007669"/>
    <property type="project" value="UniProtKB-ARBA"/>
</dbReference>
<name>A0A1N7LX50_9FLAO</name>
<dbReference type="GO" id="GO:0004553">
    <property type="term" value="F:hydrolase activity, hydrolyzing O-glycosyl compounds"/>
    <property type="evidence" value="ECO:0007669"/>
    <property type="project" value="UniProtKB-ARBA"/>
</dbReference>
<evidence type="ECO:0000313" key="3">
    <source>
        <dbReference type="EMBL" id="SIS78397.1"/>
    </source>
</evidence>
<keyword evidence="4" id="KW-1185">Reference proteome</keyword>
<dbReference type="AlphaFoldDB" id="A0A1N7LX50"/>
<dbReference type="InterPro" id="IPR026444">
    <property type="entry name" value="Secre_tail"/>
</dbReference>
<dbReference type="NCBIfam" id="TIGR04183">
    <property type="entry name" value="Por_Secre_tail"/>
    <property type="match status" value="1"/>
</dbReference>
<proteinExistence type="predicted"/>
<dbReference type="EMBL" id="FTOI01000006">
    <property type="protein sequence ID" value="SIS78397.1"/>
    <property type="molecule type" value="Genomic_DNA"/>
</dbReference>
<organism evidence="3 4">
    <name type="scientific">Kaistella chaponensis</name>
    <dbReference type="NCBI Taxonomy" id="713588"/>
    <lineage>
        <taxon>Bacteria</taxon>
        <taxon>Pseudomonadati</taxon>
        <taxon>Bacteroidota</taxon>
        <taxon>Flavobacteriia</taxon>
        <taxon>Flavobacteriales</taxon>
        <taxon>Weeksellaceae</taxon>
        <taxon>Chryseobacterium group</taxon>
        <taxon>Kaistella</taxon>
    </lineage>
</organism>
<reference evidence="4" key="1">
    <citation type="submission" date="2017-01" db="EMBL/GenBank/DDBJ databases">
        <authorList>
            <person name="Varghese N."/>
            <person name="Submissions S."/>
        </authorList>
    </citation>
    <scope>NUCLEOTIDE SEQUENCE [LARGE SCALE GENOMIC DNA]</scope>
    <source>
        <strain evidence="4">DSM 23145</strain>
    </source>
</reference>
<dbReference type="Gene3D" id="2.60.120.200">
    <property type="match status" value="1"/>
</dbReference>
<dbReference type="SUPFAM" id="SSF49899">
    <property type="entry name" value="Concanavalin A-like lectins/glucanases"/>
    <property type="match status" value="1"/>
</dbReference>
<gene>
    <name evidence="3" type="ORF">SAMN05421789_106142</name>
</gene>
<protein>
    <submittedName>
        <fullName evidence="3">Por secretion system C-terminal sorting domain-containing protein</fullName>
    </submittedName>
</protein>
<dbReference type="Pfam" id="PF18962">
    <property type="entry name" value="Por_Secre_tail"/>
    <property type="match status" value="1"/>
</dbReference>
<dbReference type="RefSeq" id="WP_076386995.1">
    <property type="nucleotide sequence ID" value="NZ_FTOI01000006.1"/>
</dbReference>
<evidence type="ECO:0000256" key="1">
    <source>
        <dbReference type="ARBA" id="ARBA00022729"/>
    </source>
</evidence>
<keyword evidence="1" id="KW-0732">Signal</keyword>
<dbReference type="OrthoDB" id="1352671at2"/>